<sequence>MKVTHVLGHNSNWNVESYLQHDIGDFFLITAFTHGARFDTKKGLLPILPFSMIDLQFYGKKTSGDITKGSLSEFPFHPANCSDEEVTSIYFDNCLKQAIKYQEDKGFKNIIIPHFYENEEVSDIVSTIKNINHHVAKNKLDGRKYFMTLAFANHIIIDKAKVEEILFCCTDMDICFDGYFVTCENKPETRKKLTTDIKILRNLSNVFKTLKIQQFETIYAYANWDAIVILAQTDIDYVTIGTYENLRKFDIVRFTEDQSGGGSKGYYFSEKLLNMVKANDLTSLRDLGQLDRIKNERNIFSDIILRRGYDWNIHKPDVNKNYLLSINRLLHAISAKADLSERKKYVQTLVQSAIDTYNELENNYVYLDNESGNYHLNIWKSYLASS</sequence>
<dbReference type="AlphaFoldDB" id="A0A420VRX6"/>
<organism evidence="1 2">
    <name type="scientific">Sphingobacterium puteale</name>
    <dbReference type="NCBI Taxonomy" id="2420510"/>
    <lineage>
        <taxon>Bacteria</taxon>
        <taxon>Pseudomonadati</taxon>
        <taxon>Bacteroidota</taxon>
        <taxon>Sphingobacteriia</taxon>
        <taxon>Sphingobacteriales</taxon>
        <taxon>Sphingobacteriaceae</taxon>
        <taxon>Sphingobacterium</taxon>
    </lineage>
</organism>
<comment type="caution">
    <text evidence="1">The sequence shown here is derived from an EMBL/GenBank/DDBJ whole genome shotgun (WGS) entry which is preliminary data.</text>
</comment>
<dbReference type="EMBL" id="RBWS01000024">
    <property type="protein sequence ID" value="RKO68989.1"/>
    <property type="molecule type" value="Genomic_DNA"/>
</dbReference>
<dbReference type="OrthoDB" id="622374at2"/>
<accession>A0A420VRX6</accession>
<gene>
    <name evidence="1" type="ORF">D7322_24685</name>
</gene>
<evidence type="ECO:0000313" key="1">
    <source>
        <dbReference type="EMBL" id="RKO68989.1"/>
    </source>
</evidence>
<dbReference type="RefSeq" id="WP_121126851.1">
    <property type="nucleotide sequence ID" value="NZ_RBWS01000024.1"/>
</dbReference>
<name>A0A420VRX6_9SPHI</name>
<protein>
    <submittedName>
        <fullName evidence="1">Uncharacterized protein</fullName>
    </submittedName>
</protein>
<proteinExistence type="predicted"/>
<keyword evidence="2" id="KW-1185">Reference proteome</keyword>
<dbReference type="Proteomes" id="UP000282423">
    <property type="component" value="Unassembled WGS sequence"/>
</dbReference>
<reference evidence="1 2" key="1">
    <citation type="submission" date="2018-10" db="EMBL/GenBank/DDBJ databases">
        <title>Sphingobacterium sp. M05W1-28.</title>
        <authorList>
            <person name="Cai H."/>
        </authorList>
    </citation>
    <scope>NUCLEOTIDE SEQUENCE [LARGE SCALE GENOMIC DNA]</scope>
    <source>
        <strain evidence="1 2">M05W1-28</strain>
    </source>
</reference>
<evidence type="ECO:0000313" key="2">
    <source>
        <dbReference type="Proteomes" id="UP000282423"/>
    </source>
</evidence>